<dbReference type="InterPro" id="IPR036047">
    <property type="entry name" value="F-box-like_dom_sf"/>
</dbReference>
<dbReference type="Gene3D" id="1.20.1280.50">
    <property type="match status" value="1"/>
</dbReference>
<reference evidence="2" key="1">
    <citation type="journal article" date="2015" name="Nat. Genet.">
        <title>The pineapple genome and the evolution of CAM photosynthesis.</title>
        <authorList>
            <person name="Ming R."/>
            <person name="VanBuren R."/>
            <person name="Wai C.M."/>
            <person name="Tang H."/>
            <person name="Schatz M.C."/>
            <person name="Bowers J.E."/>
            <person name="Lyons E."/>
            <person name="Wang M.L."/>
            <person name="Chen J."/>
            <person name="Biggers E."/>
            <person name="Zhang J."/>
            <person name="Huang L."/>
            <person name="Zhang L."/>
            <person name="Miao W."/>
            <person name="Zhang J."/>
            <person name="Ye Z."/>
            <person name="Miao C."/>
            <person name="Lin Z."/>
            <person name="Wang H."/>
            <person name="Zhou H."/>
            <person name="Yim W.C."/>
            <person name="Priest H.D."/>
            <person name="Zheng C."/>
            <person name="Woodhouse M."/>
            <person name="Edger P.P."/>
            <person name="Guyot R."/>
            <person name="Guo H.B."/>
            <person name="Guo H."/>
            <person name="Zheng G."/>
            <person name="Singh R."/>
            <person name="Sharma A."/>
            <person name="Min X."/>
            <person name="Zheng Y."/>
            <person name="Lee H."/>
            <person name="Gurtowski J."/>
            <person name="Sedlazeck F.J."/>
            <person name="Harkess A."/>
            <person name="McKain M.R."/>
            <person name="Liao Z."/>
            <person name="Fang J."/>
            <person name="Liu J."/>
            <person name="Zhang X."/>
            <person name="Zhang Q."/>
            <person name="Hu W."/>
            <person name="Qin Y."/>
            <person name="Wang K."/>
            <person name="Chen L.Y."/>
            <person name="Shirley N."/>
            <person name="Lin Y.R."/>
            <person name="Liu L.Y."/>
            <person name="Hernandez A.G."/>
            <person name="Wright C.L."/>
            <person name="Bulone V."/>
            <person name="Tuskan G.A."/>
            <person name="Heath K."/>
            <person name="Zee F."/>
            <person name="Moore P.H."/>
            <person name="Sunkar R."/>
            <person name="Leebens-Mack J.H."/>
            <person name="Mockler T."/>
            <person name="Bennetzen J.L."/>
            <person name="Freeling M."/>
            <person name="Sankoff D."/>
            <person name="Paterson A.H."/>
            <person name="Zhu X."/>
            <person name="Yang X."/>
            <person name="Smith J.A."/>
            <person name="Cushman J.C."/>
            <person name="Paull R.E."/>
            <person name="Yu Q."/>
        </authorList>
    </citation>
    <scope>NUCLEOTIDE SEQUENCE [LARGE SCALE GENOMIC DNA]</scope>
    <source>
        <strain evidence="2">cv. F153</strain>
    </source>
</reference>
<dbReference type="OrthoDB" id="619048at2759"/>
<dbReference type="Pfam" id="PF03478">
    <property type="entry name" value="Beta-prop_KIB1-4"/>
    <property type="match status" value="1"/>
</dbReference>
<feature type="domain" description="F-box" evidence="1">
    <location>
        <begin position="33"/>
        <end position="72"/>
    </location>
</feature>
<gene>
    <name evidence="3" type="primary">LOC109708708</name>
</gene>
<dbReference type="SUPFAM" id="SSF81383">
    <property type="entry name" value="F-box domain"/>
    <property type="match status" value="1"/>
</dbReference>
<evidence type="ECO:0000259" key="1">
    <source>
        <dbReference type="SMART" id="SM00256"/>
    </source>
</evidence>
<dbReference type="GeneID" id="109708708"/>
<reference evidence="3" key="2">
    <citation type="submission" date="2025-08" db="UniProtKB">
        <authorList>
            <consortium name="RefSeq"/>
        </authorList>
    </citation>
    <scope>IDENTIFICATION</scope>
    <source>
        <tissue evidence="3">Leaf</tissue>
    </source>
</reference>
<dbReference type="CDD" id="cd09917">
    <property type="entry name" value="F-box_SF"/>
    <property type="match status" value="1"/>
</dbReference>
<evidence type="ECO:0000313" key="2">
    <source>
        <dbReference type="Proteomes" id="UP000515123"/>
    </source>
</evidence>
<dbReference type="Pfam" id="PF00646">
    <property type="entry name" value="F-box"/>
    <property type="match status" value="1"/>
</dbReference>
<dbReference type="PANTHER" id="PTHR45463">
    <property type="entry name" value="OS09G0392200 PROTEIN"/>
    <property type="match status" value="1"/>
</dbReference>
<sequence length="335" mass="38243">MATRRRCSAPCRWYRTESGRLTSRRESLWSRFLPELLEKVSDHLPVRDLIVFRQVCRSWRAAPSGRALITKFSKNHRWFLVYGRDGRAESSNHACYFKDPCYPDHWCTVVLPDLRGATCLVSKGGWLLAHRDRSLFFCNPLTFERIDIPGYPKTEVNERMCIFLSSPTAPDCIVAVLRCVDSSKLEVDSCCVGEPSWTTRLVETNCVWSNEKKLARICNCSDHDPGNCVWRKAVFIADAHVSVAYDLATGRVFSWSGGSSDMRSNSGRSKFEVRTESSLLPSGTVMVFELLICPFVRVKGELIDEEVAVVTRDQGPQKQMDKTWQEKLKLKLLLF</sequence>
<name>A0A6P5EY44_ANACO</name>
<organism evidence="2 3">
    <name type="scientific">Ananas comosus</name>
    <name type="common">Pineapple</name>
    <name type="synonym">Ananas ananas</name>
    <dbReference type="NCBI Taxonomy" id="4615"/>
    <lineage>
        <taxon>Eukaryota</taxon>
        <taxon>Viridiplantae</taxon>
        <taxon>Streptophyta</taxon>
        <taxon>Embryophyta</taxon>
        <taxon>Tracheophyta</taxon>
        <taxon>Spermatophyta</taxon>
        <taxon>Magnoliopsida</taxon>
        <taxon>Liliopsida</taxon>
        <taxon>Poales</taxon>
        <taxon>Bromeliaceae</taxon>
        <taxon>Bromelioideae</taxon>
        <taxon>Ananas</taxon>
    </lineage>
</organism>
<dbReference type="InterPro" id="IPR001810">
    <property type="entry name" value="F-box_dom"/>
</dbReference>
<proteinExistence type="predicted"/>
<dbReference type="Proteomes" id="UP000515123">
    <property type="component" value="Linkage group 4"/>
</dbReference>
<evidence type="ECO:0000313" key="3">
    <source>
        <dbReference type="RefSeq" id="XP_020086113.1"/>
    </source>
</evidence>
<accession>A0A6P5EY44</accession>
<dbReference type="SMART" id="SM00256">
    <property type="entry name" value="FBOX"/>
    <property type="match status" value="1"/>
</dbReference>
<dbReference type="RefSeq" id="XP_020086113.1">
    <property type="nucleotide sequence ID" value="XM_020230524.1"/>
</dbReference>
<dbReference type="PANTHER" id="PTHR45463:SF8">
    <property type="entry name" value="OS09G0392200 PROTEIN"/>
    <property type="match status" value="1"/>
</dbReference>
<dbReference type="AlphaFoldDB" id="A0A6P5EY44"/>
<protein>
    <submittedName>
        <fullName evidence="3">F-box/kelch-repeat protein At1g57790-like</fullName>
    </submittedName>
</protein>
<keyword evidence="2" id="KW-1185">Reference proteome</keyword>
<dbReference type="InterPro" id="IPR005174">
    <property type="entry name" value="KIB1-4_b-propeller"/>
</dbReference>